<proteinExistence type="inferred from homology"/>
<evidence type="ECO:0000256" key="1">
    <source>
        <dbReference type="ARBA" id="ARBA00004651"/>
    </source>
</evidence>
<reference evidence="13" key="1">
    <citation type="submission" date="2016-06" db="EMBL/GenBank/DDBJ databases">
        <title>Identification of putative biosynthetic pathways for the production of bioactive secondary metabolites by the marine actinomycete Kocuria kristinae RUTW2-3.</title>
        <authorList>
            <person name="Waterworth S.C."/>
            <person name="Walmsley T.A."/>
            <person name="Matongo T."/>
            <person name="Davies-Coleman M.T."/>
            <person name="Dorrington R.A."/>
        </authorList>
    </citation>
    <scope>NUCLEOTIDE SEQUENCE [LARGE SCALE GENOMIC DNA]</scope>
    <source>
        <strain evidence="13">RUTW2-3</strain>
    </source>
</reference>
<evidence type="ECO:0000313" key="13">
    <source>
        <dbReference type="EMBL" id="OAX52537.1"/>
    </source>
</evidence>
<sequence>MTLAYAAVVGREGRVREVEDSDEAFRVWGEQDAGCLTMVLDHPDEQEIYEAARVLNLHELAVEDTMEGHQRPKLERYGETLFLVLHPVAYRDRAEKLEVSETHLFVGPDHFLAITRGKRDRHRAVHQVRRALRRSGEEAANPQCFLYELLDAVVDEYEPILVELDEDLDEIEENLFSGDEKTSQRIYELFNEVVKFQRATRPLNYMMELLMRGTQKYGTPETLLPRFRDVKDHAIRASDHLDGLRAALQNALTVEATLVAQDQNDAMKKMSAWAAILIAPTIIAGIYGMNFQHMPELDLSWGYYGALGLMVAVCTVLWGVFKKKDWL</sequence>
<dbReference type="GO" id="GO:0015087">
    <property type="term" value="F:cobalt ion transmembrane transporter activity"/>
    <property type="evidence" value="ECO:0007669"/>
    <property type="project" value="TreeGrafter"/>
</dbReference>
<feature type="transmembrane region" description="Helical" evidence="12">
    <location>
        <begin position="270"/>
        <end position="289"/>
    </location>
</feature>
<dbReference type="SUPFAM" id="SSF144083">
    <property type="entry name" value="Magnesium transport protein CorA, transmembrane region"/>
    <property type="match status" value="1"/>
</dbReference>
<keyword evidence="3" id="KW-0813">Transport</keyword>
<keyword evidence="7 12" id="KW-1133">Transmembrane helix</keyword>
<name>A0A199NUE7_9MICC</name>
<evidence type="ECO:0000256" key="12">
    <source>
        <dbReference type="SAM" id="Phobius"/>
    </source>
</evidence>
<comment type="function">
    <text evidence="11">Mediates influx of magnesium ions. Alternates between open and closed states. Activated by low cytoplasmic Mg(2+) levels. Inactive when cytoplasmic Mg(2+) levels are high.</text>
</comment>
<keyword evidence="9 12" id="KW-0472">Membrane</keyword>
<dbReference type="Gene3D" id="1.20.58.340">
    <property type="entry name" value="Magnesium transport protein CorA, transmembrane region"/>
    <property type="match status" value="2"/>
</dbReference>
<dbReference type="InterPro" id="IPR002523">
    <property type="entry name" value="MgTranspt_CorA/ZnTranspt_ZntB"/>
</dbReference>
<dbReference type="GO" id="GO:0005886">
    <property type="term" value="C:plasma membrane"/>
    <property type="evidence" value="ECO:0007669"/>
    <property type="project" value="UniProtKB-SubCell"/>
</dbReference>
<dbReference type="GO" id="GO:0050897">
    <property type="term" value="F:cobalt ion binding"/>
    <property type="evidence" value="ECO:0007669"/>
    <property type="project" value="TreeGrafter"/>
</dbReference>
<protein>
    <recommendedName>
        <fullName evidence="15">Magnesium transport protein CorA</fullName>
    </recommendedName>
</protein>
<dbReference type="GO" id="GO:0015095">
    <property type="term" value="F:magnesium ion transmembrane transporter activity"/>
    <property type="evidence" value="ECO:0007669"/>
    <property type="project" value="TreeGrafter"/>
</dbReference>
<accession>A0A199NUE7</accession>
<dbReference type="Pfam" id="PF01544">
    <property type="entry name" value="CorA"/>
    <property type="match status" value="1"/>
</dbReference>
<dbReference type="InterPro" id="IPR045863">
    <property type="entry name" value="CorA_TM1_TM2"/>
</dbReference>
<dbReference type="Gene3D" id="3.30.460.20">
    <property type="entry name" value="CorA soluble domain-like"/>
    <property type="match status" value="1"/>
</dbReference>
<dbReference type="GO" id="GO:0000287">
    <property type="term" value="F:magnesium ion binding"/>
    <property type="evidence" value="ECO:0007669"/>
    <property type="project" value="TreeGrafter"/>
</dbReference>
<keyword evidence="5 12" id="KW-0812">Transmembrane</keyword>
<keyword evidence="4" id="KW-1003">Cell membrane</keyword>
<dbReference type="CDD" id="cd12830">
    <property type="entry name" value="MtCorA-like"/>
    <property type="match status" value="1"/>
</dbReference>
<feature type="transmembrane region" description="Helical" evidence="12">
    <location>
        <begin position="301"/>
        <end position="321"/>
    </location>
</feature>
<dbReference type="AlphaFoldDB" id="A0A199NUE7"/>
<evidence type="ECO:0000256" key="9">
    <source>
        <dbReference type="ARBA" id="ARBA00023136"/>
    </source>
</evidence>
<evidence type="ECO:0000256" key="4">
    <source>
        <dbReference type="ARBA" id="ARBA00022475"/>
    </source>
</evidence>
<dbReference type="PANTHER" id="PTHR46494">
    <property type="entry name" value="CORA FAMILY METAL ION TRANSPORTER (EUROFUNG)"/>
    <property type="match status" value="1"/>
</dbReference>
<evidence type="ECO:0008006" key="15">
    <source>
        <dbReference type="Google" id="ProtNLM"/>
    </source>
</evidence>
<comment type="caution">
    <text evidence="13">The sequence shown here is derived from an EMBL/GenBank/DDBJ whole genome shotgun (WGS) entry which is preliminary data.</text>
</comment>
<comment type="similarity">
    <text evidence="2">Belongs to the CorA metal ion transporter (MIT) (TC 1.A.35) family.</text>
</comment>
<evidence type="ECO:0000256" key="5">
    <source>
        <dbReference type="ARBA" id="ARBA00022692"/>
    </source>
</evidence>
<evidence type="ECO:0000256" key="2">
    <source>
        <dbReference type="ARBA" id="ARBA00009765"/>
    </source>
</evidence>
<evidence type="ECO:0000256" key="3">
    <source>
        <dbReference type="ARBA" id="ARBA00022448"/>
    </source>
</evidence>
<dbReference type="EMBL" id="LJBJ02000003">
    <property type="protein sequence ID" value="OAX52537.1"/>
    <property type="molecule type" value="Genomic_DNA"/>
</dbReference>
<organism evidence="13 14">
    <name type="scientific">Rothia kristinae</name>
    <dbReference type="NCBI Taxonomy" id="37923"/>
    <lineage>
        <taxon>Bacteria</taxon>
        <taxon>Bacillati</taxon>
        <taxon>Actinomycetota</taxon>
        <taxon>Actinomycetes</taxon>
        <taxon>Micrococcales</taxon>
        <taxon>Micrococcaceae</taxon>
        <taxon>Rothia</taxon>
    </lineage>
</organism>
<evidence type="ECO:0000256" key="7">
    <source>
        <dbReference type="ARBA" id="ARBA00022989"/>
    </source>
</evidence>
<evidence type="ECO:0000313" key="14">
    <source>
        <dbReference type="Proteomes" id="UP000053171"/>
    </source>
</evidence>
<dbReference type="FunFam" id="1.20.58.340:FF:000004">
    <property type="entry name" value="Magnesium transport protein CorA"/>
    <property type="match status" value="1"/>
</dbReference>
<gene>
    <name evidence="13" type="ORF">AN277_0202745</name>
</gene>
<dbReference type="InterPro" id="IPR045861">
    <property type="entry name" value="CorA_cytoplasmic_dom"/>
</dbReference>
<dbReference type="SUPFAM" id="SSF143865">
    <property type="entry name" value="CorA soluble domain-like"/>
    <property type="match status" value="1"/>
</dbReference>
<evidence type="ECO:0000256" key="10">
    <source>
        <dbReference type="ARBA" id="ARBA00034269"/>
    </source>
</evidence>
<comment type="subcellular location">
    <subcellularLocation>
        <location evidence="1">Cell membrane</location>
        <topology evidence="1">Multi-pass membrane protein</topology>
    </subcellularLocation>
</comment>
<evidence type="ECO:0000256" key="8">
    <source>
        <dbReference type="ARBA" id="ARBA00023065"/>
    </source>
</evidence>
<keyword evidence="8" id="KW-0406">Ion transport</keyword>
<evidence type="ECO:0000256" key="6">
    <source>
        <dbReference type="ARBA" id="ARBA00022842"/>
    </source>
</evidence>
<keyword evidence="14" id="KW-1185">Reference proteome</keyword>
<dbReference type="PANTHER" id="PTHR46494:SF1">
    <property type="entry name" value="CORA FAMILY METAL ION TRANSPORTER (EUROFUNG)"/>
    <property type="match status" value="1"/>
</dbReference>
<comment type="catalytic activity">
    <reaction evidence="10">
        <text>Mg(2+)(in) = Mg(2+)(out)</text>
        <dbReference type="Rhea" id="RHEA:29827"/>
        <dbReference type="ChEBI" id="CHEBI:18420"/>
    </reaction>
</comment>
<keyword evidence="6" id="KW-0460">Magnesium</keyword>
<evidence type="ECO:0000256" key="11">
    <source>
        <dbReference type="ARBA" id="ARBA00045497"/>
    </source>
</evidence>
<dbReference type="RefSeq" id="WP_064724996.1">
    <property type="nucleotide sequence ID" value="NZ_JBFBMA010000003.1"/>
</dbReference>
<dbReference type="Proteomes" id="UP000053171">
    <property type="component" value="Unassembled WGS sequence"/>
</dbReference>